<protein>
    <submittedName>
        <fullName evidence="3">Uncharacterized protein</fullName>
    </submittedName>
</protein>
<gene>
    <name evidence="3" type="ORF">LCGC14_2744500</name>
</gene>
<feature type="region of interest" description="Disordered" evidence="2">
    <location>
        <begin position="1"/>
        <end position="62"/>
    </location>
</feature>
<evidence type="ECO:0000256" key="2">
    <source>
        <dbReference type="SAM" id="MobiDB-lite"/>
    </source>
</evidence>
<feature type="compositionally biased region" description="Pro residues" evidence="2">
    <location>
        <begin position="1"/>
        <end position="29"/>
    </location>
</feature>
<proteinExistence type="predicted"/>
<accession>A0A0F8ZQM7</accession>
<reference evidence="3" key="1">
    <citation type="journal article" date="2015" name="Nature">
        <title>Complex archaea that bridge the gap between prokaryotes and eukaryotes.</title>
        <authorList>
            <person name="Spang A."/>
            <person name="Saw J.H."/>
            <person name="Jorgensen S.L."/>
            <person name="Zaremba-Niedzwiedzka K."/>
            <person name="Martijn J."/>
            <person name="Lind A.E."/>
            <person name="van Eijk R."/>
            <person name="Schleper C."/>
            <person name="Guy L."/>
            <person name="Ettema T.J."/>
        </authorList>
    </citation>
    <scope>NUCLEOTIDE SEQUENCE</scope>
</reference>
<feature type="non-terminal residue" evidence="3">
    <location>
        <position position="1"/>
    </location>
</feature>
<name>A0A0F8ZQM7_9ZZZZ</name>
<dbReference type="EMBL" id="LAZR01050013">
    <property type="protein sequence ID" value="KKK88305.1"/>
    <property type="molecule type" value="Genomic_DNA"/>
</dbReference>
<feature type="coiled-coil region" evidence="1">
    <location>
        <begin position="350"/>
        <end position="389"/>
    </location>
</feature>
<feature type="compositionally biased region" description="Basic and acidic residues" evidence="2">
    <location>
        <begin position="104"/>
        <end position="113"/>
    </location>
</feature>
<evidence type="ECO:0000313" key="3">
    <source>
        <dbReference type="EMBL" id="KKK88305.1"/>
    </source>
</evidence>
<feature type="non-terminal residue" evidence="3">
    <location>
        <position position="423"/>
    </location>
</feature>
<sequence>PPVAPEAPPPAPPEPVAPPKPSEPAPPEPVEAEAPPKELTTKEAEGIVSAYEGAVPPEGPPRERYLDALAHLGLMREHKYKDATVYLFEPKNDQQPKIIKEFEEEQARPEPKRAYVPPTRAGIPTKAPLPGRAGSLTALAKRIGRMARPTKEEKRHKGVKWSPNKALFSDGGAAMVEVKLKEGTGEQFKESDFTGLPDPPQIEEVFTDALMQKADPTTTMDIPTVIRYLRSLRIITRNPDIAPVFVVNPDGSMGMAIADSEIGMVELNVQPEHRTIEQVTFNPGRGLQIIEEMYAAGAQEVTMYLEPARPGTGVPAMVFTAETPKRSLTAILAGTIFKDVPTTVAQVTAADLAEGEARRERRKLEKAERARHRAEVKKVTAELERIEAGIQRGIQSVEPALAEQMDTSLELARRPDNTVAGND</sequence>
<evidence type="ECO:0000256" key="1">
    <source>
        <dbReference type="SAM" id="Coils"/>
    </source>
</evidence>
<organism evidence="3">
    <name type="scientific">marine sediment metagenome</name>
    <dbReference type="NCBI Taxonomy" id="412755"/>
    <lineage>
        <taxon>unclassified sequences</taxon>
        <taxon>metagenomes</taxon>
        <taxon>ecological metagenomes</taxon>
    </lineage>
</organism>
<comment type="caution">
    <text evidence="3">The sequence shown here is derived from an EMBL/GenBank/DDBJ whole genome shotgun (WGS) entry which is preliminary data.</text>
</comment>
<feature type="compositionally biased region" description="Basic and acidic residues" evidence="2">
    <location>
        <begin position="34"/>
        <end position="45"/>
    </location>
</feature>
<dbReference type="AlphaFoldDB" id="A0A0F8ZQM7"/>
<feature type="region of interest" description="Disordered" evidence="2">
    <location>
        <begin position="104"/>
        <end position="132"/>
    </location>
</feature>
<keyword evidence="1" id="KW-0175">Coiled coil</keyword>